<dbReference type="OMA" id="SAFIRCE"/>
<keyword evidence="1" id="KW-0539">Nucleus</keyword>
<dbReference type="GO" id="GO:0005634">
    <property type="term" value="C:nucleus"/>
    <property type="evidence" value="ECO:0007669"/>
    <property type="project" value="UniProtKB-UniRule"/>
</dbReference>
<accession>A9NTD7</accession>
<dbReference type="EMBL" id="EF084585">
    <property type="protein sequence ID" value="ABK23898.1"/>
    <property type="molecule type" value="mRNA"/>
</dbReference>
<feature type="region of interest" description="Disordered" evidence="2">
    <location>
        <begin position="65"/>
        <end position="115"/>
    </location>
</feature>
<evidence type="ECO:0000256" key="2">
    <source>
        <dbReference type="SAM" id="MobiDB-lite"/>
    </source>
</evidence>
<dbReference type="GO" id="GO:0003677">
    <property type="term" value="F:DNA binding"/>
    <property type="evidence" value="ECO:0007669"/>
    <property type="project" value="UniProtKB-UniRule"/>
</dbReference>
<dbReference type="PANTHER" id="PTHR47658">
    <property type="entry name" value="HIGH MOBILITY GROUP B PROTEIN 12-RELATED"/>
    <property type="match status" value="1"/>
</dbReference>
<feature type="region of interest" description="Disordered" evidence="2">
    <location>
        <begin position="180"/>
        <end position="220"/>
    </location>
</feature>
<dbReference type="InterPro" id="IPR036910">
    <property type="entry name" value="HMG_box_dom_sf"/>
</dbReference>
<dbReference type="AlphaFoldDB" id="A9NTD7"/>
<keyword evidence="1" id="KW-0238">DNA-binding</keyword>
<dbReference type="PROSITE" id="PS50118">
    <property type="entry name" value="HMG_BOX_2"/>
    <property type="match status" value="1"/>
</dbReference>
<evidence type="ECO:0000313" key="4">
    <source>
        <dbReference type="EMBL" id="ABK23898.1"/>
    </source>
</evidence>
<reference evidence="4" key="1">
    <citation type="journal article" date="2008" name="BMC Genomics">
        <title>A conifer genomics resource of 200,000 spruce (Picea spp.) ESTs and 6,464 high-quality, sequence-finished full-length cDNAs for Sitka spruce (Picea sitchensis).</title>
        <authorList>
            <person name="Ralph S.G."/>
            <person name="Chun H.J."/>
            <person name="Kolosova N."/>
            <person name="Cooper D."/>
            <person name="Oddy C."/>
            <person name="Ritland C.E."/>
            <person name="Kirkpatrick R."/>
            <person name="Moore R."/>
            <person name="Barber S."/>
            <person name="Holt R.A."/>
            <person name="Jones S.J."/>
            <person name="Marra M.A."/>
            <person name="Douglas C.J."/>
            <person name="Ritland K."/>
            <person name="Bohlmann J."/>
        </authorList>
    </citation>
    <scope>NUCLEOTIDE SEQUENCE</scope>
    <source>
        <tissue evidence="4">Green portion of the leader tissue</tissue>
    </source>
</reference>
<feature type="compositionally biased region" description="Basic and acidic residues" evidence="2">
    <location>
        <begin position="65"/>
        <end position="93"/>
    </location>
</feature>
<protein>
    <recommendedName>
        <fullName evidence="3">HMG box domain-containing protein</fullName>
    </recommendedName>
</protein>
<organism evidence="4">
    <name type="scientific">Picea sitchensis</name>
    <name type="common">Sitka spruce</name>
    <name type="synonym">Pinus sitchensis</name>
    <dbReference type="NCBI Taxonomy" id="3332"/>
    <lineage>
        <taxon>Eukaryota</taxon>
        <taxon>Viridiplantae</taxon>
        <taxon>Streptophyta</taxon>
        <taxon>Embryophyta</taxon>
        <taxon>Tracheophyta</taxon>
        <taxon>Spermatophyta</taxon>
        <taxon>Pinopsida</taxon>
        <taxon>Pinidae</taxon>
        <taxon>Conifers I</taxon>
        <taxon>Pinales</taxon>
        <taxon>Pinaceae</taxon>
        <taxon>Picea</taxon>
    </lineage>
</organism>
<feature type="region of interest" description="Disordered" evidence="2">
    <location>
        <begin position="127"/>
        <end position="156"/>
    </location>
</feature>
<dbReference type="InterPro" id="IPR009071">
    <property type="entry name" value="HMG_box_dom"/>
</dbReference>
<evidence type="ECO:0000256" key="1">
    <source>
        <dbReference type="PROSITE-ProRule" id="PRU00267"/>
    </source>
</evidence>
<feature type="compositionally biased region" description="Polar residues" evidence="2">
    <location>
        <begin position="1"/>
        <end position="12"/>
    </location>
</feature>
<dbReference type="SUPFAM" id="SSF47095">
    <property type="entry name" value="HMG-box"/>
    <property type="match status" value="1"/>
</dbReference>
<feature type="compositionally biased region" description="Acidic residues" evidence="2">
    <location>
        <begin position="201"/>
        <end position="220"/>
    </location>
</feature>
<feature type="compositionally biased region" description="Basic and acidic residues" evidence="2">
    <location>
        <begin position="143"/>
        <end position="156"/>
    </location>
</feature>
<dbReference type="PANTHER" id="PTHR47658:SF1">
    <property type="entry name" value="MEIOSIS INITIATOR PROTEIN"/>
    <property type="match status" value="1"/>
</dbReference>
<dbReference type="CDD" id="cd22005">
    <property type="entry name" value="HMG-box_AtHMGB1-like"/>
    <property type="match status" value="1"/>
</dbReference>
<feature type="DNA-binding region" description="HMG box" evidence="1">
    <location>
        <begin position="108"/>
        <end position="177"/>
    </location>
</feature>
<sequence>MATNASSKTNPPRQRKRVDVDPANLKRARDGSGFTKCDVCNKHIPVALSDMHDCQLEDKIRSNFDASKETKHADAQKPPEAKKAKKKSADEKPKKRTREKKARDPNQPKKPATAFFVFMDDFRKTYKETNPDVKGAAQVGKEGGLKWKAMSDEDKKPYLEKAAELKAEYEKAMSKYQQDLKDEAAKSSDGGEDEVAKSDADGDVNDEEANSNGDGEAEEE</sequence>
<evidence type="ECO:0000259" key="3">
    <source>
        <dbReference type="PROSITE" id="PS50118"/>
    </source>
</evidence>
<feature type="region of interest" description="Disordered" evidence="2">
    <location>
        <begin position="1"/>
        <end position="36"/>
    </location>
</feature>
<proteinExistence type="evidence at transcript level"/>
<dbReference type="Gene3D" id="1.10.30.10">
    <property type="entry name" value="High mobility group box domain"/>
    <property type="match status" value="1"/>
</dbReference>
<name>A9NTD7_PICSI</name>
<feature type="domain" description="HMG box" evidence="3">
    <location>
        <begin position="108"/>
        <end position="177"/>
    </location>
</feature>
<dbReference type="Pfam" id="PF00505">
    <property type="entry name" value="HMG_box"/>
    <property type="match status" value="1"/>
</dbReference>
<dbReference type="SMART" id="SM00398">
    <property type="entry name" value="HMG"/>
    <property type="match status" value="1"/>
</dbReference>